<dbReference type="Pfam" id="PF02613">
    <property type="entry name" value="Nitrate_red_del"/>
    <property type="match status" value="1"/>
</dbReference>
<dbReference type="InterPro" id="IPR020945">
    <property type="entry name" value="DMSO/NO3_reduct_chaperone"/>
</dbReference>
<dbReference type="InterPro" id="IPR003765">
    <property type="entry name" value="NO3_reductase_chaperone_NarJ"/>
</dbReference>
<dbReference type="Gene3D" id="1.10.3480.10">
    <property type="entry name" value="TorD-like"/>
    <property type="match status" value="1"/>
</dbReference>
<dbReference type="EMBL" id="SOFF01000058">
    <property type="protein sequence ID" value="TFB82512.1"/>
    <property type="molecule type" value="Genomic_DNA"/>
</dbReference>
<evidence type="ECO:0000313" key="2">
    <source>
        <dbReference type="Proteomes" id="UP000297654"/>
    </source>
</evidence>
<dbReference type="Proteomes" id="UP000297654">
    <property type="component" value="Unassembled WGS sequence"/>
</dbReference>
<dbReference type="NCBIfam" id="TIGR00684">
    <property type="entry name" value="narJ"/>
    <property type="match status" value="1"/>
</dbReference>
<dbReference type="AlphaFoldDB" id="A0A1H8DGP3"/>
<dbReference type="GO" id="GO:0042128">
    <property type="term" value="P:nitrate assimilation"/>
    <property type="evidence" value="ECO:0007669"/>
    <property type="project" value="TreeGrafter"/>
</dbReference>
<comment type="caution">
    <text evidence="1">The sequence shown here is derived from an EMBL/GenBank/DDBJ whole genome shotgun (WGS) entry which is preliminary data.</text>
</comment>
<reference evidence="1 2" key="1">
    <citation type="submission" date="2019-03" db="EMBL/GenBank/DDBJ databases">
        <title>Genomics of glacier-inhabiting Cryobacterium strains.</title>
        <authorList>
            <person name="Liu Q."/>
            <person name="Xin Y.-H."/>
        </authorList>
    </citation>
    <scope>NUCLEOTIDE SEQUENCE [LARGE SCALE GENOMIC DNA]</scope>
    <source>
        <strain evidence="1 2">Hh15</strain>
    </source>
</reference>
<dbReference type="OrthoDB" id="4307003at2"/>
<gene>
    <name evidence="1" type="primary">narJ</name>
    <name evidence="1" type="ORF">E3O10_17470</name>
</gene>
<sequence>MMRDRVVYQAAGWCLSYPDAELLERVALMRAALAEQGRKAATFNDFFAYLAASDVGSLQRRYVETFDLSKHHPLYLSYWTDGDTRRRGDVLAAFKKVYRQTDFLTNTHGELPDFLPLVLEFAAIADPVAGRELLRQYRPSLELLRLALIEHGSPYGQVVADVCATLPGASPADREAVQRMAGYGPPTETVGLEPYDPRLLPLKGA</sequence>
<dbReference type="InterPro" id="IPR036411">
    <property type="entry name" value="TorD-like_sf"/>
</dbReference>
<keyword evidence="2" id="KW-1185">Reference proteome</keyword>
<protein>
    <submittedName>
        <fullName evidence="1">Nitrate reductase molybdenum cofactor assembly chaperone</fullName>
    </submittedName>
</protein>
<dbReference type="GO" id="GO:0051131">
    <property type="term" value="P:chaperone-mediated protein complex assembly"/>
    <property type="evidence" value="ECO:0007669"/>
    <property type="project" value="InterPro"/>
</dbReference>
<dbReference type="PANTHER" id="PTHR43680:SF2">
    <property type="entry name" value="NITRATE REDUCTASE MOLYBDENUM COFACTOR ASSEMBLY CHAPERONE NARJ"/>
    <property type="match status" value="1"/>
</dbReference>
<dbReference type="STRING" id="1424661.SAMN05216281_103248"/>
<accession>A0A1H8DGP3</accession>
<organism evidence="1 2">
    <name type="scientific">Cryobacterium luteum</name>
    <dbReference type="NCBI Taxonomy" id="1424661"/>
    <lineage>
        <taxon>Bacteria</taxon>
        <taxon>Bacillati</taxon>
        <taxon>Actinomycetota</taxon>
        <taxon>Actinomycetes</taxon>
        <taxon>Micrococcales</taxon>
        <taxon>Microbacteriaceae</taxon>
        <taxon>Cryobacterium</taxon>
    </lineage>
</organism>
<proteinExistence type="predicted"/>
<dbReference type="GO" id="GO:0051082">
    <property type="term" value="F:unfolded protein binding"/>
    <property type="evidence" value="ECO:0007669"/>
    <property type="project" value="InterPro"/>
</dbReference>
<dbReference type="PANTHER" id="PTHR43680">
    <property type="entry name" value="NITRATE REDUCTASE MOLYBDENUM COFACTOR ASSEMBLY CHAPERONE"/>
    <property type="match status" value="1"/>
</dbReference>
<dbReference type="GO" id="GO:0016530">
    <property type="term" value="F:metallochaperone activity"/>
    <property type="evidence" value="ECO:0007669"/>
    <property type="project" value="TreeGrafter"/>
</dbReference>
<dbReference type="SUPFAM" id="SSF89155">
    <property type="entry name" value="TorD-like"/>
    <property type="match status" value="1"/>
</dbReference>
<evidence type="ECO:0000313" key="1">
    <source>
        <dbReference type="EMBL" id="TFB82512.1"/>
    </source>
</evidence>
<dbReference type="RefSeq" id="WP_092108075.1">
    <property type="nucleotide sequence ID" value="NZ_FOCN01000003.1"/>
</dbReference>
<name>A0A1H8DGP3_9MICO</name>